<feature type="compositionally biased region" description="Polar residues" evidence="1">
    <location>
        <begin position="81"/>
        <end position="95"/>
    </location>
</feature>
<sequence>MLETDAANRLAAGTSRPTKPVPTIRVAVSAMHRPTSTSTVAAIFVTMIEMRETGRVRSRSAVPRCSSSAVAVAPQLTPTAMSISGTRKLKSSTLRNPDPDV</sequence>
<dbReference type="AlphaFoldDB" id="A0A6J7ETP0"/>
<accession>A0A6J7ETP0</accession>
<name>A0A6J7ETP0_9ZZZZ</name>
<proteinExistence type="predicted"/>
<feature type="region of interest" description="Disordered" evidence="1">
    <location>
        <begin position="81"/>
        <end position="101"/>
    </location>
</feature>
<dbReference type="EMBL" id="CAFBLS010000255">
    <property type="protein sequence ID" value="CAB4885018.1"/>
    <property type="molecule type" value="Genomic_DNA"/>
</dbReference>
<feature type="region of interest" description="Disordered" evidence="1">
    <location>
        <begin position="1"/>
        <end position="20"/>
    </location>
</feature>
<evidence type="ECO:0000313" key="2">
    <source>
        <dbReference type="EMBL" id="CAB4885018.1"/>
    </source>
</evidence>
<evidence type="ECO:0000256" key="1">
    <source>
        <dbReference type="SAM" id="MobiDB-lite"/>
    </source>
</evidence>
<protein>
    <submittedName>
        <fullName evidence="2">Unannotated protein</fullName>
    </submittedName>
</protein>
<gene>
    <name evidence="2" type="ORF">UFOPK3402_01697</name>
</gene>
<organism evidence="2">
    <name type="scientific">freshwater metagenome</name>
    <dbReference type="NCBI Taxonomy" id="449393"/>
    <lineage>
        <taxon>unclassified sequences</taxon>
        <taxon>metagenomes</taxon>
        <taxon>ecological metagenomes</taxon>
    </lineage>
</organism>
<reference evidence="2" key="1">
    <citation type="submission" date="2020-05" db="EMBL/GenBank/DDBJ databases">
        <authorList>
            <person name="Chiriac C."/>
            <person name="Salcher M."/>
            <person name="Ghai R."/>
            <person name="Kavagutti S V."/>
        </authorList>
    </citation>
    <scope>NUCLEOTIDE SEQUENCE</scope>
</reference>